<organism evidence="2 3">
    <name type="scientific">Oenococcus sicerae</name>
    <dbReference type="NCBI Taxonomy" id="2203724"/>
    <lineage>
        <taxon>Bacteria</taxon>
        <taxon>Bacillati</taxon>
        <taxon>Bacillota</taxon>
        <taxon>Bacilli</taxon>
        <taxon>Lactobacillales</taxon>
        <taxon>Lactobacillaceae</taxon>
        <taxon>Oenococcus</taxon>
    </lineage>
</organism>
<proteinExistence type="predicted"/>
<feature type="domain" description="NUMOD4" evidence="1">
    <location>
        <begin position="16"/>
        <end position="36"/>
    </location>
</feature>
<dbReference type="Pfam" id="PF07463">
    <property type="entry name" value="NUMOD4"/>
    <property type="match status" value="1"/>
</dbReference>
<protein>
    <recommendedName>
        <fullName evidence="1">NUMOD4 domain-containing protein</fullName>
    </recommendedName>
</protein>
<evidence type="ECO:0000259" key="1">
    <source>
        <dbReference type="Pfam" id="PF07463"/>
    </source>
</evidence>
<name>A0AAJ1R7J3_9LACO</name>
<dbReference type="Proteomes" id="UP001167919">
    <property type="component" value="Unassembled WGS sequence"/>
</dbReference>
<evidence type="ECO:0000313" key="3">
    <source>
        <dbReference type="Proteomes" id="UP001167919"/>
    </source>
</evidence>
<reference evidence="2" key="1">
    <citation type="submission" date="2019-01" db="EMBL/GenBank/DDBJ databases">
        <title>Oenococcus sicerae UCMA17102.</title>
        <authorList>
            <person name="Cousin F.J."/>
            <person name="Le Guellec R."/>
            <person name="Cretenet M."/>
        </authorList>
    </citation>
    <scope>NUCLEOTIDE SEQUENCE</scope>
    <source>
        <strain evidence="2">UCMA17102</strain>
    </source>
</reference>
<gene>
    <name evidence="2" type="ORF">EVC35_00890</name>
</gene>
<dbReference type="InterPro" id="IPR010902">
    <property type="entry name" value="NUMOD4"/>
</dbReference>
<comment type="caution">
    <text evidence="2">The sequence shown here is derived from an EMBL/GenBank/DDBJ whole genome shotgun (WGS) entry which is preliminary data.</text>
</comment>
<dbReference type="AlphaFoldDB" id="A0AAJ1R7J3"/>
<dbReference type="EMBL" id="SDWY01000001">
    <property type="protein sequence ID" value="MDN6899564.1"/>
    <property type="molecule type" value="Genomic_DNA"/>
</dbReference>
<dbReference type="RefSeq" id="WP_419776159.1">
    <property type="nucleotide sequence ID" value="NZ_SDWY01000001.1"/>
</dbReference>
<accession>A0AAJ1R7J3</accession>
<evidence type="ECO:0000313" key="2">
    <source>
        <dbReference type="EMBL" id="MDN6899564.1"/>
    </source>
</evidence>
<dbReference type="GO" id="GO:0016788">
    <property type="term" value="F:hydrolase activity, acting on ester bonds"/>
    <property type="evidence" value="ECO:0007669"/>
    <property type="project" value="InterPro"/>
</dbReference>
<sequence length="39" mass="4526">MAQANERSSEAKTVIEEWREIKGYEGLYQVSNLGKFEYA</sequence>